<feature type="domain" description="CENP-V/GFA" evidence="5">
    <location>
        <begin position="7"/>
        <end position="116"/>
    </location>
</feature>
<keyword evidence="7" id="KW-1185">Reference proteome</keyword>
<dbReference type="Pfam" id="PF04828">
    <property type="entry name" value="GFA"/>
    <property type="match status" value="1"/>
</dbReference>
<evidence type="ECO:0000313" key="7">
    <source>
        <dbReference type="Proteomes" id="UP000297245"/>
    </source>
</evidence>
<evidence type="ECO:0000256" key="2">
    <source>
        <dbReference type="ARBA" id="ARBA00022723"/>
    </source>
</evidence>
<evidence type="ECO:0000256" key="3">
    <source>
        <dbReference type="ARBA" id="ARBA00022833"/>
    </source>
</evidence>
<accession>A0A4S8LV39</accession>
<dbReference type="SUPFAM" id="SSF51316">
    <property type="entry name" value="Mss4-like"/>
    <property type="match status" value="1"/>
</dbReference>
<dbReference type="Proteomes" id="UP000297245">
    <property type="component" value="Unassembled WGS sequence"/>
</dbReference>
<sequence>MSATQTRTGSCLCEANKFTVKGDPMLFVVCHCTNCKRQTGTAFMSNALFKEENIDFTSSQNLGQYSDSKTQSGSTIVRQFCNTCGSSMFIRPDQGKKLTGVWAIPVGLIDGSDTWTPTKEVFVEKKCSFVKELAINSPQ</sequence>
<evidence type="ECO:0000256" key="1">
    <source>
        <dbReference type="ARBA" id="ARBA00005495"/>
    </source>
</evidence>
<keyword evidence="3" id="KW-0862">Zinc</keyword>
<evidence type="ECO:0000313" key="6">
    <source>
        <dbReference type="EMBL" id="THU92983.1"/>
    </source>
</evidence>
<keyword evidence="2" id="KW-0479">Metal-binding</keyword>
<reference evidence="6 7" key="1">
    <citation type="journal article" date="2019" name="Nat. Ecol. Evol.">
        <title>Megaphylogeny resolves global patterns of mushroom evolution.</title>
        <authorList>
            <person name="Varga T."/>
            <person name="Krizsan K."/>
            <person name="Foldi C."/>
            <person name="Dima B."/>
            <person name="Sanchez-Garcia M."/>
            <person name="Sanchez-Ramirez S."/>
            <person name="Szollosi G.J."/>
            <person name="Szarkandi J.G."/>
            <person name="Papp V."/>
            <person name="Albert L."/>
            <person name="Andreopoulos W."/>
            <person name="Angelini C."/>
            <person name="Antonin V."/>
            <person name="Barry K.W."/>
            <person name="Bougher N.L."/>
            <person name="Buchanan P."/>
            <person name="Buyck B."/>
            <person name="Bense V."/>
            <person name="Catcheside P."/>
            <person name="Chovatia M."/>
            <person name="Cooper J."/>
            <person name="Damon W."/>
            <person name="Desjardin D."/>
            <person name="Finy P."/>
            <person name="Geml J."/>
            <person name="Haridas S."/>
            <person name="Hughes K."/>
            <person name="Justo A."/>
            <person name="Karasinski D."/>
            <person name="Kautmanova I."/>
            <person name="Kiss B."/>
            <person name="Kocsube S."/>
            <person name="Kotiranta H."/>
            <person name="LaButti K.M."/>
            <person name="Lechner B.E."/>
            <person name="Liimatainen K."/>
            <person name="Lipzen A."/>
            <person name="Lukacs Z."/>
            <person name="Mihaltcheva S."/>
            <person name="Morgado L.N."/>
            <person name="Niskanen T."/>
            <person name="Noordeloos M.E."/>
            <person name="Ohm R.A."/>
            <person name="Ortiz-Santana B."/>
            <person name="Ovrebo C."/>
            <person name="Racz N."/>
            <person name="Riley R."/>
            <person name="Savchenko A."/>
            <person name="Shiryaev A."/>
            <person name="Soop K."/>
            <person name="Spirin V."/>
            <person name="Szebenyi C."/>
            <person name="Tomsovsky M."/>
            <person name="Tulloss R.E."/>
            <person name="Uehling J."/>
            <person name="Grigoriev I.V."/>
            <person name="Vagvolgyi C."/>
            <person name="Papp T."/>
            <person name="Martin F.M."/>
            <person name="Miettinen O."/>
            <person name="Hibbett D.S."/>
            <person name="Nagy L.G."/>
        </authorList>
    </citation>
    <scope>NUCLEOTIDE SEQUENCE [LARGE SCALE GENOMIC DNA]</scope>
    <source>
        <strain evidence="6 7">CBS 962.96</strain>
    </source>
</reference>
<dbReference type="GO" id="GO:0016846">
    <property type="term" value="F:carbon-sulfur lyase activity"/>
    <property type="evidence" value="ECO:0007669"/>
    <property type="project" value="InterPro"/>
</dbReference>
<dbReference type="AlphaFoldDB" id="A0A4S8LV39"/>
<organism evidence="6 7">
    <name type="scientific">Dendrothele bispora (strain CBS 962.96)</name>
    <dbReference type="NCBI Taxonomy" id="1314807"/>
    <lineage>
        <taxon>Eukaryota</taxon>
        <taxon>Fungi</taxon>
        <taxon>Dikarya</taxon>
        <taxon>Basidiomycota</taxon>
        <taxon>Agaricomycotina</taxon>
        <taxon>Agaricomycetes</taxon>
        <taxon>Agaricomycetidae</taxon>
        <taxon>Agaricales</taxon>
        <taxon>Agaricales incertae sedis</taxon>
        <taxon>Dendrothele</taxon>
    </lineage>
</organism>
<dbReference type="EMBL" id="ML179262">
    <property type="protein sequence ID" value="THU92983.1"/>
    <property type="molecule type" value="Genomic_DNA"/>
</dbReference>
<keyword evidence="4" id="KW-0456">Lyase</keyword>
<dbReference type="PROSITE" id="PS51891">
    <property type="entry name" value="CENP_V_GFA"/>
    <property type="match status" value="1"/>
</dbReference>
<evidence type="ECO:0000256" key="4">
    <source>
        <dbReference type="ARBA" id="ARBA00023239"/>
    </source>
</evidence>
<dbReference type="InterPro" id="IPR011057">
    <property type="entry name" value="Mss4-like_sf"/>
</dbReference>
<gene>
    <name evidence="6" type="ORF">K435DRAFT_840408</name>
</gene>
<dbReference type="PANTHER" id="PTHR33337">
    <property type="entry name" value="GFA DOMAIN-CONTAINING PROTEIN"/>
    <property type="match status" value="1"/>
</dbReference>
<proteinExistence type="inferred from homology"/>
<dbReference type="Gene3D" id="3.90.1590.10">
    <property type="entry name" value="glutathione-dependent formaldehyde- activating enzyme (gfa)"/>
    <property type="match status" value="1"/>
</dbReference>
<dbReference type="OrthoDB" id="9985472at2759"/>
<dbReference type="PANTHER" id="PTHR33337:SF40">
    <property type="entry name" value="CENP-V_GFA DOMAIN-CONTAINING PROTEIN-RELATED"/>
    <property type="match status" value="1"/>
</dbReference>
<dbReference type="GO" id="GO:0046872">
    <property type="term" value="F:metal ion binding"/>
    <property type="evidence" value="ECO:0007669"/>
    <property type="project" value="UniProtKB-KW"/>
</dbReference>
<dbReference type="InterPro" id="IPR006913">
    <property type="entry name" value="CENP-V/GFA"/>
</dbReference>
<comment type="similarity">
    <text evidence="1">Belongs to the Gfa family.</text>
</comment>
<evidence type="ECO:0000259" key="5">
    <source>
        <dbReference type="PROSITE" id="PS51891"/>
    </source>
</evidence>
<protein>
    <submittedName>
        <fullName evidence="6">DUF636 domain-containing protein</fullName>
    </submittedName>
</protein>
<name>A0A4S8LV39_DENBC</name>